<feature type="transmembrane region" description="Helical" evidence="1">
    <location>
        <begin position="12"/>
        <end position="30"/>
    </location>
</feature>
<keyword evidence="1" id="KW-1133">Transmembrane helix</keyword>
<reference evidence="2" key="1">
    <citation type="thesis" date="2021" institute="BYU ScholarsArchive" country="Provo, UT, USA">
        <title>Applications of and Algorithms for Genome Assembly and Genomic Analyses with an Emphasis on Marine Teleosts.</title>
        <authorList>
            <person name="Pickett B.D."/>
        </authorList>
    </citation>
    <scope>NUCLEOTIDE SEQUENCE</scope>
    <source>
        <strain evidence="2">HI-2016</strain>
    </source>
</reference>
<proteinExistence type="predicted"/>
<name>A0A8T2PV19_9TELE</name>
<evidence type="ECO:0000256" key="1">
    <source>
        <dbReference type="SAM" id="Phobius"/>
    </source>
</evidence>
<comment type="caution">
    <text evidence="2">The sequence shown here is derived from an EMBL/GenBank/DDBJ whole genome shotgun (WGS) entry which is preliminary data.</text>
</comment>
<accession>A0A8T2PV19</accession>
<dbReference type="EMBL" id="JAFBMS010000001">
    <property type="protein sequence ID" value="KAG9355342.1"/>
    <property type="molecule type" value="Genomic_DNA"/>
</dbReference>
<sequence>MLRGLVWRLYRIADPVCIVIGLVVLLRTAFFREQGGRRQCLCGRWRRLRRFNSIGSSVTVVKVKSTPNSRDPRLLTGLRPEQLKYVLGDGVVELAPAKSTSQQRSPLLLHSVTYEGEFEHFLPSHCQSNLRVVLEQLTHRFRHQEEPNTEYLKI</sequence>
<keyword evidence="1" id="KW-0812">Transmembrane</keyword>
<keyword evidence="3" id="KW-1185">Reference proteome</keyword>
<dbReference type="AlphaFoldDB" id="A0A8T2PV19"/>
<dbReference type="Proteomes" id="UP000824540">
    <property type="component" value="Unassembled WGS sequence"/>
</dbReference>
<protein>
    <submittedName>
        <fullName evidence="2">Uncharacterized protein</fullName>
    </submittedName>
</protein>
<keyword evidence="1" id="KW-0472">Membrane</keyword>
<evidence type="ECO:0000313" key="3">
    <source>
        <dbReference type="Proteomes" id="UP000824540"/>
    </source>
</evidence>
<gene>
    <name evidence="2" type="ORF">JZ751_000180</name>
</gene>
<organism evidence="2 3">
    <name type="scientific">Albula glossodonta</name>
    <name type="common">roundjaw bonefish</name>
    <dbReference type="NCBI Taxonomy" id="121402"/>
    <lineage>
        <taxon>Eukaryota</taxon>
        <taxon>Metazoa</taxon>
        <taxon>Chordata</taxon>
        <taxon>Craniata</taxon>
        <taxon>Vertebrata</taxon>
        <taxon>Euteleostomi</taxon>
        <taxon>Actinopterygii</taxon>
        <taxon>Neopterygii</taxon>
        <taxon>Teleostei</taxon>
        <taxon>Albuliformes</taxon>
        <taxon>Albulidae</taxon>
        <taxon>Albula</taxon>
    </lineage>
</organism>
<evidence type="ECO:0000313" key="2">
    <source>
        <dbReference type="EMBL" id="KAG9355342.1"/>
    </source>
</evidence>